<protein>
    <submittedName>
        <fullName evidence="3">Tripartite tricarboxylate transporter substrate binding protein</fullName>
    </submittedName>
</protein>
<dbReference type="Pfam" id="PF03401">
    <property type="entry name" value="TctC"/>
    <property type="match status" value="1"/>
</dbReference>
<evidence type="ECO:0000256" key="2">
    <source>
        <dbReference type="SAM" id="SignalP"/>
    </source>
</evidence>
<dbReference type="Gene3D" id="3.40.190.10">
    <property type="entry name" value="Periplasmic binding protein-like II"/>
    <property type="match status" value="1"/>
</dbReference>
<gene>
    <name evidence="3" type="ORF">JI739_16400</name>
</gene>
<dbReference type="AlphaFoldDB" id="A0A936ZJ96"/>
<name>A0A936ZJ96_9BURK</name>
<dbReference type="InterPro" id="IPR005064">
    <property type="entry name" value="BUG"/>
</dbReference>
<accession>A0A936ZJ96</accession>
<keyword evidence="2" id="KW-0732">Signal</keyword>
<dbReference type="EMBL" id="JAEQNA010000006">
    <property type="protein sequence ID" value="MBL0421932.1"/>
    <property type="molecule type" value="Genomic_DNA"/>
</dbReference>
<keyword evidence="4" id="KW-1185">Reference proteome</keyword>
<comment type="caution">
    <text evidence="3">The sequence shown here is derived from an EMBL/GenBank/DDBJ whole genome shotgun (WGS) entry which is preliminary data.</text>
</comment>
<dbReference type="InterPro" id="IPR042100">
    <property type="entry name" value="Bug_dom1"/>
</dbReference>
<dbReference type="Proteomes" id="UP000613011">
    <property type="component" value="Unassembled WGS sequence"/>
</dbReference>
<evidence type="ECO:0000313" key="4">
    <source>
        <dbReference type="Proteomes" id="UP000613011"/>
    </source>
</evidence>
<feature type="chain" id="PRO_5037620162" evidence="2">
    <location>
        <begin position="28"/>
        <end position="331"/>
    </location>
</feature>
<evidence type="ECO:0000313" key="3">
    <source>
        <dbReference type="EMBL" id="MBL0421932.1"/>
    </source>
</evidence>
<dbReference type="PANTHER" id="PTHR42928:SF5">
    <property type="entry name" value="BLR1237 PROTEIN"/>
    <property type="match status" value="1"/>
</dbReference>
<dbReference type="RefSeq" id="WP_201685011.1">
    <property type="nucleotide sequence ID" value="NZ_JAEQNA010000006.1"/>
</dbReference>
<comment type="similarity">
    <text evidence="1">Belongs to the UPF0065 (bug) family.</text>
</comment>
<dbReference type="SUPFAM" id="SSF53850">
    <property type="entry name" value="Periplasmic binding protein-like II"/>
    <property type="match status" value="1"/>
</dbReference>
<feature type="signal peptide" evidence="2">
    <location>
        <begin position="1"/>
        <end position="27"/>
    </location>
</feature>
<organism evidence="3 4">
    <name type="scientific">Ramlibacter aurantiacus</name>
    <dbReference type="NCBI Taxonomy" id="2801330"/>
    <lineage>
        <taxon>Bacteria</taxon>
        <taxon>Pseudomonadati</taxon>
        <taxon>Pseudomonadota</taxon>
        <taxon>Betaproteobacteria</taxon>
        <taxon>Burkholderiales</taxon>
        <taxon>Comamonadaceae</taxon>
        <taxon>Ramlibacter</taxon>
    </lineage>
</organism>
<dbReference type="PANTHER" id="PTHR42928">
    <property type="entry name" value="TRICARBOXYLATE-BINDING PROTEIN"/>
    <property type="match status" value="1"/>
</dbReference>
<dbReference type="PIRSF" id="PIRSF017082">
    <property type="entry name" value="YflP"/>
    <property type="match status" value="1"/>
</dbReference>
<evidence type="ECO:0000256" key="1">
    <source>
        <dbReference type="ARBA" id="ARBA00006987"/>
    </source>
</evidence>
<proteinExistence type="inferred from homology"/>
<dbReference type="Gene3D" id="3.40.190.150">
    <property type="entry name" value="Bordetella uptake gene, domain 1"/>
    <property type="match status" value="1"/>
</dbReference>
<reference evidence="3" key="1">
    <citation type="submission" date="2021-01" db="EMBL/GenBank/DDBJ databases">
        <title>Ramlibacter sp. strain AW1 16S ribosomal RNA gene Genome sequencing and assembly.</title>
        <authorList>
            <person name="Kang M."/>
        </authorList>
    </citation>
    <scope>NUCLEOTIDE SEQUENCE</scope>
    <source>
        <strain evidence="3">AW1</strain>
    </source>
</reference>
<dbReference type="CDD" id="cd07012">
    <property type="entry name" value="PBP2_Bug_TTT"/>
    <property type="match status" value="1"/>
</dbReference>
<sequence length="331" mass="35047">MTASRRRLVAAGIATLALAGFTTTSWAQQPAAWPTKPVKIILPAAAGTAPDIMARILGDKLGKVWGQSVVVENKPGAGGVIGMVTARGAERDGHTLVLAPASVLTMTQYMYRPTQVDIPKDFTAVSLVAVGPMMMAVAANSPINTLADLVAAARKDPDKYVAATTFQYSVPHLTADMLAKATDMPLRSVPFASSAQSISAVVNGDAQVVIDGIPPLEAMVKGGRLKAIAVFSESRIPNRPQLPAVAEAYPSMVVNGWFGVVAPNGTPPSVVDKVHRDLASVLAQPDVVERLDGFGVYPRPMSSAQFATFWNQERQRWEKALKDVGAQPVQQ</sequence>